<evidence type="ECO:0000259" key="1">
    <source>
        <dbReference type="Pfam" id="PF13847"/>
    </source>
</evidence>
<dbReference type="Gene3D" id="3.40.50.150">
    <property type="entry name" value="Vaccinia Virus protein VP39"/>
    <property type="match status" value="1"/>
</dbReference>
<proteinExistence type="predicted"/>
<feature type="domain" description="Methyltransferase" evidence="1">
    <location>
        <begin position="208"/>
        <end position="282"/>
    </location>
</feature>
<name>A0ABY0IGG3_9BACT</name>
<evidence type="ECO:0000313" key="2">
    <source>
        <dbReference type="EMBL" id="RZF21604.1"/>
    </source>
</evidence>
<keyword evidence="2" id="KW-0489">Methyltransferase</keyword>
<dbReference type="InterPro" id="IPR029063">
    <property type="entry name" value="SAM-dependent_MTases_sf"/>
</dbReference>
<dbReference type="Pfam" id="PF13847">
    <property type="entry name" value="Methyltransf_31"/>
    <property type="match status" value="1"/>
</dbReference>
<organism evidence="2 3">
    <name type="scientific">Halobacteriovorax vibrionivorans</name>
    <dbReference type="NCBI Taxonomy" id="2152716"/>
    <lineage>
        <taxon>Bacteria</taxon>
        <taxon>Pseudomonadati</taxon>
        <taxon>Bdellovibrionota</taxon>
        <taxon>Bacteriovoracia</taxon>
        <taxon>Bacteriovoracales</taxon>
        <taxon>Halobacteriovoraceae</taxon>
        <taxon>Halobacteriovorax</taxon>
    </lineage>
</organism>
<gene>
    <name evidence="2" type="ORF">DAY19_07915</name>
</gene>
<dbReference type="EMBL" id="QDKL01000002">
    <property type="protein sequence ID" value="RZF21604.1"/>
    <property type="molecule type" value="Genomic_DNA"/>
</dbReference>
<dbReference type="RefSeq" id="WP_115361153.1">
    <property type="nucleotide sequence ID" value="NZ_QDKL01000002.1"/>
</dbReference>
<keyword evidence="2" id="KW-0808">Transferase</keyword>
<reference evidence="3" key="1">
    <citation type="journal article" date="2019" name="Int. J. Syst. Evol. Microbiol.">
        <title>Halobacteriovorax valvorus sp. nov., a novel prokaryotic predator isolated from coastal seawater of China.</title>
        <authorList>
            <person name="Chen M.-X."/>
        </authorList>
    </citation>
    <scope>NUCLEOTIDE SEQUENCE [LARGE SCALE GENOMIC DNA]</scope>
    <source>
        <strain evidence="3">BL9</strain>
    </source>
</reference>
<comment type="caution">
    <text evidence="2">The sequence shown here is derived from an EMBL/GenBank/DDBJ whole genome shotgun (WGS) entry which is preliminary data.</text>
</comment>
<dbReference type="InterPro" id="IPR025714">
    <property type="entry name" value="Methyltranfer_dom"/>
</dbReference>
<dbReference type="Proteomes" id="UP000443582">
    <property type="component" value="Unassembled WGS sequence"/>
</dbReference>
<accession>A0ABY0IGG3</accession>
<dbReference type="SUPFAM" id="SSF53335">
    <property type="entry name" value="S-adenosyl-L-methionine-dependent methyltransferases"/>
    <property type="match status" value="1"/>
</dbReference>
<sequence length="348" mass="39534">MNLSKETFLGLLEGKNPSTLELGPIQLAHLYINSAFLVTVTGFLKDQLWLKRQDERDISYCDFMTPLFSNDLLRISFLKDFLIASGETNLKKVAKDSKVIEENVLKQILSACEVSQKEFVIESLKEMSLYFLAEEKAQEGRLQSLGHKGPDLYRTFDNLDDLFNLNYQLDRDMVFDSTIKERLYAGAGVGVQSGYSTILLAMENMQLKQGGKVIDLGSGYGRVGLVCSLLRPDVDFIGYEFVPHRVEISNIATKAFGLEENLSFQVQDLSLASFKIPEADVYYLYDPFTKETYHYVLGQIVEYSKDKEITIITKGNARGWLMDIAEENSWPRPVIIDEGNLCVFKTRE</sequence>
<keyword evidence="3" id="KW-1185">Reference proteome</keyword>
<evidence type="ECO:0000313" key="3">
    <source>
        <dbReference type="Proteomes" id="UP000443582"/>
    </source>
</evidence>
<dbReference type="GO" id="GO:0032259">
    <property type="term" value="P:methylation"/>
    <property type="evidence" value="ECO:0007669"/>
    <property type="project" value="UniProtKB-KW"/>
</dbReference>
<protein>
    <submittedName>
        <fullName evidence="2">SAM-dependent methyltransferase</fullName>
    </submittedName>
</protein>
<dbReference type="GO" id="GO:0008168">
    <property type="term" value="F:methyltransferase activity"/>
    <property type="evidence" value="ECO:0007669"/>
    <property type="project" value="UniProtKB-KW"/>
</dbReference>